<accession>A0A920D1N5</accession>
<organism evidence="6 7">
    <name type="scientific">Paenibacillus montaniterrae</name>
    <dbReference type="NCBI Taxonomy" id="429341"/>
    <lineage>
        <taxon>Bacteria</taxon>
        <taxon>Bacillati</taxon>
        <taxon>Bacillota</taxon>
        <taxon>Bacilli</taxon>
        <taxon>Bacillales</taxon>
        <taxon>Paenibacillaceae</taxon>
        <taxon>Paenibacillus</taxon>
    </lineage>
</organism>
<keyword evidence="4" id="KW-0808">Transferase</keyword>
<proteinExistence type="predicted"/>
<dbReference type="EMBL" id="BOSE01000012">
    <property type="protein sequence ID" value="GIP19104.1"/>
    <property type="molecule type" value="Genomic_DNA"/>
</dbReference>
<reference evidence="6" key="1">
    <citation type="submission" date="2021-03" db="EMBL/GenBank/DDBJ databases">
        <title>Antimicrobial resistance genes in bacteria isolated from Japanese honey, and their potential for conferring macrolide and lincosamide resistance in the American foulbrood pathogen Paenibacillus larvae.</title>
        <authorList>
            <person name="Okamoto M."/>
            <person name="Kumagai M."/>
            <person name="Kanamori H."/>
            <person name="Takamatsu D."/>
        </authorList>
    </citation>
    <scope>NUCLEOTIDE SEQUENCE</scope>
    <source>
        <strain evidence="6">J40TS1</strain>
    </source>
</reference>
<evidence type="ECO:0000313" key="7">
    <source>
        <dbReference type="Proteomes" id="UP000683139"/>
    </source>
</evidence>
<dbReference type="GO" id="GO:0009246">
    <property type="term" value="P:enterobacterial common antigen biosynthetic process"/>
    <property type="evidence" value="ECO:0007669"/>
    <property type="project" value="InterPro"/>
</dbReference>
<evidence type="ECO:0000256" key="1">
    <source>
        <dbReference type="ARBA" id="ARBA00022475"/>
    </source>
</evidence>
<evidence type="ECO:0000256" key="4">
    <source>
        <dbReference type="ARBA" id="ARBA00022679"/>
    </source>
</evidence>
<keyword evidence="7" id="KW-1185">Reference proteome</keyword>
<evidence type="ECO:0000256" key="2">
    <source>
        <dbReference type="ARBA" id="ARBA00022519"/>
    </source>
</evidence>
<comment type="caution">
    <text evidence="6">The sequence shown here is derived from an EMBL/GenBank/DDBJ whole genome shotgun (WGS) entry which is preliminary data.</text>
</comment>
<sequence length="267" mass="31065">MYDYIPFEIYDDNVKRMFPQSVNKPKYSELFLKNRALLISKLSGICTTSVFDYNLIKQFYETQAPRIELGYNTSIYLNEAYCLSMKEIEGASCIRVLVGNSGDISNNHQTIFEYLDKLLPSDSEVIVPLSYGNREHIEEIKRIGKMILKNRMIPLEQFMIFEEYVQLISKVNCIVMNHRRQQAVGNVLIGLYLGKAVFLSETSPVYYDLIDKGFIIYKAGMLNNISLEQFSEICSLKYDQNKERLKTYLGAEYVEQQYSNFFLDFSS</sequence>
<dbReference type="Pfam" id="PF07429">
    <property type="entry name" value="Glyco_transf_56"/>
    <property type="match status" value="1"/>
</dbReference>
<protein>
    <recommendedName>
        <fullName evidence="8">4-alpha-L-fucosyltransferase</fullName>
    </recommendedName>
</protein>
<gene>
    <name evidence="6" type="ORF">J40TS1_47460</name>
</gene>
<dbReference type="InterPro" id="IPR009993">
    <property type="entry name" value="WecF"/>
</dbReference>
<evidence type="ECO:0000313" key="6">
    <source>
        <dbReference type="EMBL" id="GIP19104.1"/>
    </source>
</evidence>
<dbReference type="GO" id="GO:0008417">
    <property type="term" value="F:fucosyltransferase activity"/>
    <property type="evidence" value="ECO:0007669"/>
    <property type="project" value="InterPro"/>
</dbReference>
<evidence type="ECO:0008006" key="8">
    <source>
        <dbReference type="Google" id="ProtNLM"/>
    </source>
</evidence>
<evidence type="ECO:0000256" key="5">
    <source>
        <dbReference type="ARBA" id="ARBA00023136"/>
    </source>
</evidence>
<keyword evidence="3" id="KW-0328">Glycosyltransferase</keyword>
<keyword evidence="1" id="KW-1003">Cell membrane</keyword>
<name>A0A920D1N5_9BACL</name>
<dbReference type="Proteomes" id="UP000683139">
    <property type="component" value="Unassembled WGS sequence"/>
</dbReference>
<keyword evidence="5" id="KW-0472">Membrane</keyword>
<evidence type="ECO:0000256" key="3">
    <source>
        <dbReference type="ARBA" id="ARBA00022676"/>
    </source>
</evidence>
<keyword evidence="2" id="KW-0997">Cell inner membrane</keyword>
<dbReference type="AlphaFoldDB" id="A0A920D1N5"/>